<dbReference type="GO" id="GO:0005886">
    <property type="term" value="C:plasma membrane"/>
    <property type="evidence" value="ECO:0007669"/>
    <property type="project" value="UniProtKB-SubCell"/>
</dbReference>
<evidence type="ECO:0000256" key="13">
    <source>
        <dbReference type="ARBA" id="ARBA00023288"/>
    </source>
</evidence>
<dbReference type="InterPro" id="IPR012946">
    <property type="entry name" value="X8"/>
</dbReference>
<dbReference type="RefSeq" id="XP_010928419.1">
    <property type="nucleotide sequence ID" value="XM_010930117.3"/>
</dbReference>
<name>A0A6I9RLT9_ELAGV</name>
<organism evidence="19 20">
    <name type="scientific">Elaeis guineensis var. tenera</name>
    <name type="common">Oil palm</name>
    <dbReference type="NCBI Taxonomy" id="51953"/>
    <lineage>
        <taxon>Eukaryota</taxon>
        <taxon>Viridiplantae</taxon>
        <taxon>Streptophyta</taxon>
        <taxon>Embryophyta</taxon>
        <taxon>Tracheophyta</taxon>
        <taxon>Spermatophyta</taxon>
        <taxon>Magnoliopsida</taxon>
        <taxon>Liliopsida</taxon>
        <taxon>Arecaceae</taxon>
        <taxon>Arecoideae</taxon>
        <taxon>Cocoseae</taxon>
        <taxon>Elaeidinae</taxon>
        <taxon>Elaeis</taxon>
    </lineage>
</organism>
<feature type="chain" id="PRO_5026893293" description="glucan endo-1,3-beta-D-glucosidase" evidence="17">
    <location>
        <begin position="19"/>
        <end position="485"/>
    </location>
</feature>
<evidence type="ECO:0000256" key="11">
    <source>
        <dbReference type="ARBA" id="ARBA00023157"/>
    </source>
</evidence>
<dbReference type="Pfam" id="PF07983">
    <property type="entry name" value="X8"/>
    <property type="match status" value="1"/>
</dbReference>
<evidence type="ECO:0000256" key="12">
    <source>
        <dbReference type="ARBA" id="ARBA00023180"/>
    </source>
</evidence>
<dbReference type="InterPro" id="IPR000490">
    <property type="entry name" value="Glyco_hydro_17"/>
</dbReference>
<dbReference type="Gene3D" id="1.20.58.1040">
    <property type="match status" value="1"/>
</dbReference>
<keyword evidence="5" id="KW-1003">Cell membrane</keyword>
<dbReference type="GO" id="GO:0006952">
    <property type="term" value="P:defense response"/>
    <property type="evidence" value="ECO:0007669"/>
    <property type="project" value="UniProtKB-KW"/>
</dbReference>
<keyword evidence="12" id="KW-0325">Glycoprotein</keyword>
<evidence type="ECO:0000259" key="18">
    <source>
        <dbReference type="SMART" id="SM00768"/>
    </source>
</evidence>
<evidence type="ECO:0000256" key="15">
    <source>
        <dbReference type="RuleBase" id="RU004335"/>
    </source>
</evidence>
<dbReference type="InParanoid" id="A0A6I9RLT9"/>
<keyword evidence="13" id="KW-0449">Lipoprotein</keyword>
<evidence type="ECO:0000256" key="16">
    <source>
        <dbReference type="RuleBase" id="RU004336"/>
    </source>
</evidence>
<keyword evidence="14 16" id="KW-0326">Glycosidase</keyword>
<evidence type="ECO:0000256" key="3">
    <source>
        <dbReference type="ARBA" id="ARBA00008773"/>
    </source>
</evidence>
<keyword evidence="10" id="KW-0472">Membrane</keyword>
<comment type="similarity">
    <text evidence="3 15">Belongs to the glycosyl hydrolase 17 family.</text>
</comment>
<evidence type="ECO:0000256" key="2">
    <source>
        <dbReference type="ARBA" id="ARBA00004609"/>
    </source>
</evidence>
<dbReference type="SMART" id="SM00768">
    <property type="entry name" value="X8"/>
    <property type="match status" value="1"/>
</dbReference>
<dbReference type="KEGG" id="egu:105050168"/>
<keyword evidence="11" id="KW-1015">Disulfide bond</keyword>
<dbReference type="FunFam" id="1.20.58.1040:FF:000002">
    <property type="entry name" value="Glucan endo-1,3-beta-glucosidase 8"/>
    <property type="match status" value="1"/>
</dbReference>
<dbReference type="InterPro" id="IPR044965">
    <property type="entry name" value="Glyco_hydro_17_plant"/>
</dbReference>
<dbReference type="Proteomes" id="UP000504607">
    <property type="component" value="Chromosome 1"/>
</dbReference>
<dbReference type="FunFam" id="3.20.20.80:FF:000008">
    <property type="entry name" value="Glucan endo-1,3-beta-glucosidase 5"/>
    <property type="match status" value="1"/>
</dbReference>
<feature type="domain" description="X8" evidence="18">
    <location>
        <begin position="373"/>
        <end position="458"/>
    </location>
</feature>
<dbReference type="GO" id="GO:0005975">
    <property type="term" value="P:carbohydrate metabolic process"/>
    <property type="evidence" value="ECO:0007669"/>
    <property type="project" value="InterPro"/>
</dbReference>
<keyword evidence="19" id="KW-1185">Reference proteome</keyword>
<evidence type="ECO:0000256" key="14">
    <source>
        <dbReference type="ARBA" id="ARBA00023295"/>
    </source>
</evidence>
<dbReference type="SUPFAM" id="SSF51445">
    <property type="entry name" value="(Trans)glycosidases"/>
    <property type="match status" value="1"/>
</dbReference>
<keyword evidence="9" id="KW-0611">Plant defense</keyword>
<evidence type="ECO:0000256" key="8">
    <source>
        <dbReference type="ARBA" id="ARBA00022801"/>
    </source>
</evidence>
<gene>
    <name evidence="20" type="primary">LOC105050168</name>
</gene>
<comment type="catalytic activity">
    <reaction evidence="1">
        <text>Hydrolysis of (1-&gt;3)-beta-D-glucosidic linkages in (1-&gt;3)-beta-D-glucans.</text>
        <dbReference type="EC" id="3.2.1.39"/>
    </reaction>
</comment>
<dbReference type="PROSITE" id="PS00587">
    <property type="entry name" value="GLYCOSYL_HYDROL_F17"/>
    <property type="match status" value="1"/>
</dbReference>
<dbReference type="GO" id="GO:0098552">
    <property type="term" value="C:side of membrane"/>
    <property type="evidence" value="ECO:0007669"/>
    <property type="project" value="UniProtKB-KW"/>
</dbReference>
<evidence type="ECO:0000313" key="19">
    <source>
        <dbReference type="Proteomes" id="UP000504607"/>
    </source>
</evidence>
<evidence type="ECO:0000256" key="10">
    <source>
        <dbReference type="ARBA" id="ARBA00023136"/>
    </source>
</evidence>
<dbReference type="Gene3D" id="3.20.20.80">
    <property type="entry name" value="Glycosidases"/>
    <property type="match status" value="1"/>
</dbReference>
<evidence type="ECO:0000256" key="4">
    <source>
        <dbReference type="ARBA" id="ARBA00012780"/>
    </source>
</evidence>
<dbReference type="AlphaFoldDB" id="A0A6I9RLT9"/>
<evidence type="ECO:0000256" key="9">
    <source>
        <dbReference type="ARBA" id="ARBA00022821"/>
    </source>
</evidence>
<evidence type="ECO:0000256" key="7">
    <source>
        <dbReference type="ARBA" id="ARBA00022729"/>
    </source>
</evidence>
<dbReference type="GeneID" id="105050168"/>
<dbReference type="PANTHER" id="PTHR32227">
    <property type="entry name" value="GLUCAN ENDO-1,3-BETA-GLUCOSIDASE BG1-RELATED-RELATED"/>
    <property type="match status" value="1"/>
</dbReference>
<sequence length="485" mass="53179">MFQAGIVAWATCIAEILAAAVAATAVIDGIGVNWGTLMSHPMDPAMVVQMLKGNRINQVKLFDADPWIVNALAGTGIEVMLAIPNDHLGDMGSNYENAKEWVKQNVIKYDHKDGVHIKYVAVGNEPFLKSYKGSFTSTTFPALKNIQKALDEAGVGNRIKATIPQNADIYSSPVNNSVPSAGNFRKDIRALMTKIVRYLHSKGSPFVVNIYPYLSLYQDPNFPVDFAFFDGKSQPVVDEGLHNYTNVFDANYDTLVWSLRKAGVPNMKIIVGEVGWPTDGDENANTKLAKRFYDGFLKKMAGQVGTPLRPGKMEVYLFGLIDEDMKSVVPGNFERHWGIFTYDGRPKFATDFTGKVTERYLIGATGVQYLAERWCVLDEKAAKKKLKLIPSSVNYACSTGDCTPLGYGSSCEGLSLWGNISYAFNAYFQTMDQDVRACDFQGLGKITTANLSQGRCLFPVQIVSAGERAVTVSLVVVAVAATMLL</sequence>
<evidence type="ECO:0000256" key="1">
    <source>
        <dbReference type="ARBA" id="ARBA00000382"/>
    </source>
</evidence>
<keyword evidence="6" id="KW-0336">GPI-anchor</keyword>
<dbReference type="EC" id="3.2.1.39" evidence="4"/>
<comment type="subcellular location">
    <subcellularLocation>
        <location evidence="2">Cell membrane</location>
        <topology evidence="2">Lipid-anchor</topology>
        <topology evidence="2">GPI-anchor</topology>
    </subcellularLocation>
</comment>
<dbReference type="OrthoDB" id="408788at2759"/>
<keyword evidence="7 17" id="KW-0732">Signal</keyword>
<dbReference type="Pfam" id="PF00332">
    <property type="entry name" value="Glyco_hydro_17"/>
    <property type="match status" value="1"/>
</dbReference>
<evidence type="ECO:0000313" key="20">
    <source>
        <dbReference type="RefSeq" id="XP_010928419.1"/>
    </source>
</evidence>
<reference evidence="20" key="1">
    <citation type="submission" date="2025-08" db="UniProtKB">
        <authorList>
            <consortium name="RefSeq"/>
        </authorList>
    </citation>
    <scope>IDENTIFICATION</scope>
</reference>
<accession>A0A6I9RLT9</accession>
<proteinExistence type="inferred from homology"/>
<evidence type="ECO:0000256" key="17">
    <source>
        <dbReference type="SAM" id="SignalP"/>
    </source>
</evidence>
<dbReference type="InterPro" id="IPR017853">
    <property type="entry name" value="GH"/>
</dbReference>
<dbReference type="GO" id="GO:0042973">
    <property type="term" value="F:glucan endo-1,3-beta-D-glucosidase activity"/>
    <property type="evidence" value="ECO:0007669"/>
    <property type="project" value="UniProtKB-EC"/>
</dbReference>
<evidence type="ECO:0000256" key="6">
    <source>
        <dbReference type="ARBA" id="ARBA00022622"/>
    </source>
</evidence>
<feature type="signal peptide" evidence="17">
    <location>
        <begin position="1"/>
        <end position="18"/>
    </location>
</feature>
<keyword evidence="8 16" id="KW-0378">Hydrolase</keyword>
<evidence type="ECO:0000256" key="5">
    <source>
        <dbReference type="ARBA" id="ARBA00022475"/>
    </source>
</evidence>
<protein>
    <recommendedName>
        <fullName evidence="4">glucan endo-1,3-beta-D-glucosidase</fullName>
        <ecNumber evidence="4">3.2.1.39</ecNumber>
    </recommendedName>
</protein>